<sequence length="330" mass="35032">MPARRLVLQRLIHGSCASALALAALASGSTVLAQSSAPLRIVVPLGPGSGADVSARFLARRYEAVTGKPAIVENKPGANLAIGTLAVINAPADGQTLLYITPSSMVINPIVEKDLAYNPQRDLTPLVQLTEGPSVLVVRPDSPYKTFQDLVTAAKAKPGTVSYANYGHYYRFAALDIERMTGARFNHVNYKGGGQANTDVIGGQVDVHGTDVSGARPLIESGKLRPIAQTGLARHPFLPDVPTVAELGHPGWDSVVWTGFAVSSKTPPERVKALEQVWVAIAKSPEFAEFSRTTLGATVAPRSGQAFVHYLAQNTAKYRELAKLDAPARP</sequence>
<keyword evidence="4" id="KW-1185">Reference proteome</keyword>
<evidence type="ECO:0000256" key="2">
    <source>
        <dbReference type="SAM" id="SignalP"/>
    </source>
</evidence>
<dbReference type="PANTHER" id="PTHR42928">
    <property type="entry name" value="TRICARBOXYLATE-BINDING PROTEIN"/>
    <property type="match status" value="1"/>
</dbReference>
<evidence type="ECO:0000256" key="1">
    <source>
        <dbReference type="ARBA" id="ARBA00006987"/>
    </source>
</evidence>
<dbReference type="EMBL" id="CP021455">
    <property type="protein sequence ID" value="ARU05432.1"/>
    <property type="molecule type" value="Genomic_DNA"/>
</dbReference>
<proteinExistence type="inferred from homology"/>
<evidence type="ECO:0000313" key="3">
    <source>
        <dbReference type="EMBL" id="ARU05432.1"/>
    </source>
</evidence>
<dbReference type="RefSeq" id="WP_087281591.1">
    <property type="nucleotide sequence ID" value="NZ_CP021455.1"/>
</dbReference>
<dbReference type="InterPro" id="IPR042100">
    <property type="entry name" value="Bug_dom1"/>
</dbReference>
<keyword evidence="2" id="KW-0732">Signal</keyword>
<dbReference type="PIRSF" id="PIRSF017082">
    <property type="entry name" value="YflP"/>
    <property type="match status" value="1"/>
</dbReference>
<organism evidence="3 4">
    <name type="scientific">Comamonas serinivorans</name>
    <dbReference type="NCBI Taxonomy" id="1082851"/>
    <lineage>
        <taxon>Bacteria</taxon>
        <taxon>Pseudomonadati</taxon>
        <taxon>Pseudomonadota</taxon>
        <taxon>Betaproteobacteria</taxon>
        <taxon>Burkholderiales</taxon>
        <taxon>Comamonadaceae</taxon>
        <taxon>Comamonas</taxon>
    </lineage>
</organism>
<protein>
    <recommendedName>
        <fullName evidence="5">ABC transporter substrate-binding protein</fullName>
    </recommendedName>
</protein>
<accession>A0A1Y0EQA9</accession>
<name>A0A1Y0EQA9_9BURK</name>
<reference evidence="3 4" key="1">
    <citation type="submission" date="2017-05" db="EMBL/GenBank/DDBJ databases">
        <authorList>
            <person name="Song R."/>
            <person name="Chenine A.L."/>
            <person name="Ruprecht R.M."/>
        </authorList>
    </citation>
    <scope>NUCLEOTIDE SEQUENCE [LARGE SCALE GENOMIC DNA]</scope>
    <source>
        <strain evidence="3 4">DSM 26136</strain>
    </source>
</reference>
<dbReference type="AlphaFoldDB" id="A0A1Y0EQA9"/>
<dbReference type="Pfam" id="PF03401">
    <property type="entry name" value="TctC"/>
    <property type="match status" value="1"/>
</dbReference>
<gene>
    <name evidence="3" type="ORF">CCO03_12700</name>
</gene>
<dbReference type="InterPro" id="IPR005064">
    <property type="entry name" value="BUG"/>
</dbReference>
<dbReference type="SUPFAM" id="SSF53850">
    <property type="entry name" value="Periplasmic binding protein-like II"/>
    <property type="match status" value="1"/>
</dbReference>
<dbReference type="PANTHER" id="PTHR42928:SF5">
    <property type="entry name" value="BLR1237 PROTEIN"/>
    <property type="match status" value="1"/>
</dbReference>
<evidence type="ECO:0008006" key="5">
    <source>
        <dbReference type="Google" id="ProtNLM"/>
    </source>
</evidence>
<dbReference type="Gene3D" id="3.40.190.150">
    <property type="entry name" value="Bordetella uptake gene, domain 1"/>
    <property type="match status" value="1"/>
</dbReference>
<dbReference type="Proteomes" id="UP000196138">
    <property type="component" value="Chromosome"/>
</dbReference>
<evidence type="ECO:0000313" key="4">
    <source>
        <dbReference type="Proteomes" id="UP000196138"/>
    </source>
</evidence>
<comment type="similarity">
    <text evidence="1">Belongs to the UPF0065 (bug) family.</text>
</comment>
<feature type="signal peptide" evidence="2">
    <location>
        <begin position="1"/>
        <end position="33"/>
    </location>
</feature>
<dbReference type="KEGG" id="cser:CCO03_12700"/>
<dbReference type="OrthoDB" id="8652032at2"/>
<feature type="chain" id="PRO_5012869492" description="ABC transporter substrate-binding protein" evidence="2">
    <location>
        <begin position="34"/>
        <end position="330"/>
    </location>
</feature>
<dbReference type="Gene3D" id="3.40.190.10">
    <property type="entry name" value="Periplasmic binding protein-like II"/>
    <property type="match status" value="1"/>
</dbReference>
<dbReference type="CDD" id="cd07012">
    <property type="entry name" value="PBP2_Bug_TTT"/>
    <property type="match status" value="1"/>
</dbReference>